<comment type="caution">
    <text evidence="3">The sequence shown here is derived from an EMBL/GenBank/DDBJ whole genome shotgun (WGS) entry which is preliminary data.</text>
</comment>
<dbReference type="CDD" id="cd02440">
    <property type="entry name" value="AdoMet_MTases"/>
    <property type="match status" value="1"/>
</dbReference>
<keyword evidence="1 3" id="KW-0489">Methyltransferase</keyword>
<dbReference type="EMBL" id="BLAX01000001">
    <property type="protein sequence ID" value="GET33445.1"/>
    <property type="molecule type" value="Genomic_DNA"/>
</dbReference>
<keyword evidence="4" id="KW-1185">Reference proteome</keyword>
<dbReference type="InterPro" id="IPR002052">
    <property type="entry name" value="DNA_methylase_N6_adenine_CS"/>
</dbReference>
<dbReference type="GO" id="GO:0003676">
    <property type="term" value="F:nucleic acid binding"/>
    <property type="evidence" value="ECO:0007669"/>
    <property type="project" value="InterPro"/>
</dbReference>
<reference evidence="3 4" key="1">
    <citation type="submission" date="2019-10" db="EMBL/GenBank/DDBJ databases">
        <title>Prolixibacter strains distinguished by the presence of nitrate reductase genes were adept at nitrate-dependent anaerobic corrosion of metallic iron and carbon steel.</title>
        <authorList>
            <person name="Iino T."/>
            <person name="Shono N."/>
            <person name="Ito K."/>
            <person name="Nakamura R."/>
            <person name="Sueoka K."/>
            <person name="Harayama S."/>
            <person name="Ohkuma M."/>
        </authorList>
    </citation>
    <scope>NUCLEOTIDE SEQUENCE [LARGE SCALE GENOMIC DNA]</scope>
    <source>
        <strain evidence="3 4">JCM 13498</strain>
    </source>
</reference>
<accession>A0A5M4AZZ2</accession>
<protein>
    <submittedName>
        <fullName evidence="3">Methyltransferase</fullName>
    </submittedName>
</protein>
<dbReference type="SUPFAM" id="SSF53335">
    <property type="entry name" value="S-adenosyl-L-methionine-dependent methyltransferases"/>
    <property type="match status" value="1"/>
</dbReference>
<evidence type="ECO:0000313" key="4">
    <source>
        <dbReference type="Proteomes" id="UP000391834"/>
    </source>
</evidence>
<sequence length="181" mass="20416">MRIIGGEFKGRHFSPGSSFKARPTTDFAKENLFNILIHRIDLDEISVLDLFGGTGSITLEFVSRGCGKVTCVEKNYRHFSFIQATVKTLGVEKAVHLIKGDVFRFLEKSAGKYDLIFADPPYALPNLETLPELIFQHELLTPDGIFILEHGKTNSFESHPQFSELRKYGSVHFSMFSQGKD</sequence>
<dbReference type="PROSITE" id="PS00092">
    <property type="entry name" value="N6_MTASE"/>
    <property type="match status" value="1"/>
</dbReference>
<evidence type="ECO:0000256" key="2">
    <source>
        <dbReference type="ARBA" id="ARBA00022679"/>
    </source>
</evidence>
<evidence type="ECO:0000256" key="1">
    <source>
        <dbReference type="ARBA" id="ARBA00022603"/>
    </source>
</evidence>
<keyword evidence="2 3" id="KW-0808">Transferase</keyword>
<dbReference type="Gene3D" id="3.40.50.150">
    <property type="entry name" value="Vaccinia Virus protein VP39"/>
    <property type="match status" value="1"/>
</dbReference>
<dbReference type="AlphaFoldDB" id="A0A5M4AZZ2"/>
<dbReference type="OrthoDB" id="9803017at2"/>
<dbReference type="PANTHER" id="PTHR43542">
    <property type="entry name" value="METHYLTRANSFERASE"/>
    <property type="match status" value="1"/>
</dbReference>
<dbReference type="InterPro" id="IPR029063">
    <property type="entry name" value="SAM-dependent_MTases_sf"/>
</dbReference>
<name>A0A5M4AZZ2_9BACT</name>
<proteinExistence type="predicted"/>
<dbReference type="Proteomes" id="UP000391834">
    <property type="component" value="Unassembled WGS sequence"/>
</dbReference>
<dbReference type="PIRSF" id="PIRSF004553">
    <property type="entry name" value="CHP00095"/>
    <property type="match status" value="1"/>
</dbReference>
<organism evidence="3 4">
    <name type="scientific">Prolixibacter bellariivorans</name>
    <dbReference type="NCBI Taxonomy" id="314319"/>
    <lineage>
        <taxon>Bacteria</taxon>
        <taxon>Pseudomonadati</taxon>
        <taxon>Bacteroidota</taxon>
        <taxon>Bacteroidia</taxon>
        <taxon>Marinilabiliales</taxon>
        <taxon>Prolixibacteraceae</taxon>
        <taxon>Prolixibacter</taxon>
    </lineage>
</organism>
<dbReference type="PANTHER" id="PTHR43542:SF1">
    <property type="entry name" value="METHYLTRANSFERASE"/>
    <property type="match status" value="1"/>
</dbReference>
<dbReference type="Pfam" id="PF03602">
    <property type="entry name" value="Cons_hypoth95"/>
    <property type="match status" value="1"/>
</dbReference>
<dbReference type="GO" id="GO:0031167">
    <property type="term" value="P:rRNA methylation"/>
    <property type="evidence" value="ECO:0007669"/>
    <property type="project" value="InterPro"/>
</dbReference>
<gene>
    <name evidence="3" type="ORF">PbJCM13498_23080</name>
</gene>
<dbReference type="GO" id="GO:0008168">
    <property type="term" value="F:methyltransferase activity"/>
    <property type="evidence" value="ECO:0007669"/>
    <property type="project" value="UniProtKB-KW"/>
</dbReference>
<dbReference type="RefSeq" id="WP_025865906.1">
    <property type="nucleotide sequence ID" value="NZ_BLAX01000001.1"/>
</dbReference>
<dbReference type="InterPro" id="IPR004398">
    <property type="entry name" value="RNA_MeTrfase_RsmD"/>
</dbReference>
<evidence type="ECO:0000313" key="3">
    <source>
        <dbReference type="EMBL" id="GET33445.1"/>
    </source>
</evidence>